<dbReference type="eggNOG" id="COG4973">
    <property type="taxonomic scope" value="Bacteria"/>
</dbReference>
<name>W6TE87_HOLOB</name>
<keyword evidence="1" id="KW-0229">DNA integration</keyword>
<reference evidence="7 8" key="1">
    <citation type="journal article" date="2014" name="FEMS Microbiol. Lett.">
        <title>Draft genome sequences of three Holospora species (Holospora obtusa, Holospora undulata, and Holospora elegans), endonuclear symbiotic bacteria of the ciliate Paramecium caudatum.</title>
        <authorList>
            <person name="Dohra H."/>
            <person name="Tanaka K."/>
            <person name="Suzuki T."/>
            <person name="Fujishima M."/>
            <person name="Suzuki H."/>
        </authorList>
    </citation>
    <scope>NUCLEOTIDE SEQUENCE [LARGE SCALE GENOMIC DNA]</scope>
    <source>
        <strain evidence="7 8">F1</strain>
    </source>
</reference>
<feature type="domain" description="Tyr recombinase" evidence="5">
    <location>
        <begin position="118"/>
        <end position="325"/>
    </location>
</feature>
<dbReference type="GO" id="GO:0015074">
    <property type="term" value="P:DNA integration"/>
    <property type="evidence" value="ECO:0007669"/>
    <property type="project" value="UniProtKB-KW"/>
</dbReference>
<dbReference type="SUPFAM" id="SSF56349">
    <property type="entry name" value="DNA breaking-rejoining enzymes"/>
    <property type="match status" value="1"/>
</dbReference>
<dbReference type="EMBL" id="AWTR02000074">
    <property type="protein sequence ID" value="ETZ06979.1"/>
    <property type="molecule type" value="Genomic_DNA"/>
</dbReference>
<dbReference type="InterPro" id="IPR011010">
    <property type="entry name" value="DNA_brk_join_enz"/>
</dbReference>
<dbReference type="STRING" id="1399147.P618_200877"/>
<dbReference type="PROSITE" id="PS51898">
    <property type="entry name" value="TYR_RECOMBINASE"/>
    <property type="match status" value="1"/>
</dbReference>
<evidence type="ECO:0000256" key="3">
    <source>
        <dbReference type="ARBA" id="ARBA00023172"/>
    </source>
</evidence>
<accession>W6TE87</accession>
<evidence type="ECO:0000313" key="8">
    <source>
        <dbReference type="Proteomes" id="UP000019112"/>
    </source>
</evidence>
<evidence type="ECO:0000259" key="6">
    <source>
        <dbReference type="PROSITE" id="PS51900"/>
    </source>
</evidence>
<dbReference type="GO" id="GO:0006310">
    <property type="term" value="P:DNA recombination"/>
    <property type="evidence" value="ECO:0007669"/>
    <property type="project" value="UniProtKB-KW"/>
</dbReference>
<dbReference type="PROSITE" id="PS51900">
    <property type="entry name" value="CB"/>
    <property type="match status" value="1"/>
</dbReference>
<dbReference type="Proteomes" id="UP000019112">
    <property type="component" value="Unassembled WGS sequence"/>
</dbReference>
<organism evidence="7 8">
    <name type="scientific">Holospora obtusa F1</name>
    <dbReference type="NCBI Taxonomy" id="1399147"/>
    <lineage>
        <taxon>Bacteria</taxon>
        <taxon>Pseudomonadati</taxon>
        <taxon>Pseudomonadota</taxon>
        <taxon>Alphaproteobacteria</taxon>
        <taxon>Holosporales</taxon>
        <taxon>Holosporaceae</taxon>
        <taxon>Holospora</taxon>
    </lineage>
</organism>
<dbReference type="SUPFAM" id="SSF47823">
    <property type="entry name" value="lambda integrase-like, N-terminal domain"/>
    <property type="match status" value="1"/>
</dbReference>
<dbReference type="RefSeq" id="WP_021827057.1">
    <property type="nucleotide sequence ID" value="NZ_AWTR02000074.1"/>
</dbReference>
<dbReference type="InterPro" id="IPR044068">
    <property type="entry name" value="CB"/>
</dbReference>
<dbReference type="Pfam" id="PF02899">
    <property type="entry name" value="Phage_int_SAM_1"/>
    <property type="match status" value="1"/>
</dbReference>
<evidence type="ECO:0000256" key="2">
    <source>
        <dbReference type="ARBA" id="ARBA00023125"/>
    </source>
</evidence>
<dbReference type="Pfam" id="PF00589">
    <property type="entry name" value="Phage_integrase"/>
    <property type="match status" value="1"/>
</dbReference>
<keyword evidence="3" id="KW-0233">DNA recombination</keyword>
<comment type="caution">
    <text evidence="7">The sequence shown here is derived from an EMBL/GenBank/DDBJ whole genome shotgun (WGS) entry which is preliminary data.</text>
</comment>
<dbReference type="InterPro" id="IPR002104">
    <property type="entry name" value="Integrase_catalytic"/>
</dbReference>
<dbReference type="OrthoDB" id="9801717at2"/>
<feature type="domain" description="Core-binding (CB)" evidence="6">
    <location>
        <begin position="6"/>
        <end position="97"/>
    </location>
</feature>
<proteinExistence type="predicted"/>
<dbReference type="GO" id="GO:0003677">
    <property type="term" value="F:DNA binding"/>
    <property type="evidence" value="ECO:0007669"/>
    <property type="project" value="UniProtKB-UniRule"/>
</dbReference>
<dbReference type="Gene3D" id="1.10.443.10">
    <property type="entry name" value="Intergrase catalytic core"/>
    <property type="match status" value="1"/>
</dbReference>
<evidence type="ECO:0000256" key="1">
    <source>
        <dbReference type="ARBA" id="ARBA00022908"/>
    </source>
</evidence>
<protein>
    <submittedName>
        <fullName evidence="7">Tyrosine recombinase XerC</fullName>
    </submittedName>
</protein>
<keyword evidence="2 4" id="KW-0238">DNA-binding</keyword>
<dbReference type="AlphaFoldDB" id="W6TE87"/>
<sequence length="348" mass="40572">MKNQLICFPTLLQEFHVWGVHSKGRSALTLIRYKQEISAFLEFLTQHWQETLAQQSFQNVTYQDIRSFFAYRIEKGVRKETNAIAFSSLKMWFAFLKYKSWVNEAPYDKLKRPKCRVPLPKSLSLHQTHRLLNSFDISVNSEKIKEQEHTFSTEHPPPSASKIVSWQDLRDYSLLMLLYGAGLRIREALNLDKTCWPLQDPWLLIVHGKRNTTRSIFILESIRCAVHAYLCACPYVARKEGPLFLGEQGKRLQPCILQKRLRLLREHLGLLKHTTPHALRHSFASHLLHQGVDLRDIQALLGHTSLRSTQRYLYTTSQALHAMHQKFHPRSLFRISSNNDSDDRNACS</sequence>
<dbReference type="InterPro" id="IPR004107">
    <property type="entry name" value="Integrase_SAM-like_N"/>
</dbReference>
<dbReference type="InterPro" id="IPR050090">
    <property type="entry name" value="Tyrosine_recombinase_XerCD"/>
</dbReference>
<evidence type="ECO:0000259" key="5">
    <source>
        <dbReference type="PROSITE" id="PS51898"/>
    </source>
</evidence>
<evidence type="ECO:0000256" key="4">
    <source>
        <dbReference type="PROSITE-ProRule" id="PRU01248"/>
    </source>
</evidence>
<gene>
    <name evidence="7" type="ORF">P618_200877</name>
</gene>
<dbReference type="PANTHER" id="PTHR30349">
    <property type="entry name" value="PHAGE INTEGRASE-RELATED"/>
    <property type="match status" value="1"/>
</dbReference>
<dbReference type="Gene3D" id="1.10.150.130">
    <property type="match status" value="1"/>
</dbReference>
<evidence type="ECO:0000313" key="7">
    <source>
        <dbReference type="EMBL" id="ETZ06979.1"/>
    </source>
</evidence>
<dbReference type="InterPro" id="IPR010998">
    <property type="entry name" value="Integrase_recombinase_N"/>
</dbReference>
<dbReference type="PANTHER" id="PTHR30349:SF90">
    <property type="entry name" value="TYROSINE RECOMBINASE XERD"/>
    <property type="match status" value="1"/>
</dbReference>
<keyword evidence="8" id="KW-1185">Reference proteome</keyword>
<dbReference type="InterPro" id="IPR013762">
    <property type="entry name" value="Integrase-like_cat_sf"/>
</dbReference>